<comment type="caution">
    <text evidence="2">The sequence shown here is derived from an EMBL/GenBank/DDBJ whole genome shotgun (WGS) entry which is preliminary data.</text>
</comment>
<dbReference type="Proteomes" id="UP001515683">
    <property type="component" value="Unassembled WGS sequence"/>
</dbReference>
<dbReference type="RefSeq" id="WP_167015797.1">
    <property type="nucleotide sequence ID" value="NZ_VWXF01000006.1"/>
</dbReference>
<accession>A0ABX0RC20</accession>
<dbReference type="SMART" id="SM00306">
    <property type="entry name" value="HintN"/>
    <property type="match status" value="1"/>
</dbReference>
<sequence>MPDANMSPLENQVIKSVINQYANQGIFNLDLDDPLLAEFYALQLRLAEVNSQRYPAFMQQYQHSQRATLRGSLSQAESDNAKPVYSLFALGRDTGGTATASALASLPVSATNVTQTLGFFDYQGQSKGKVALNKSYINTSNCVIQAEGAADAQLDNNCVIYTFSQTIDGATCYGAEIVYNQSYPQLITNDSPKALTNQQLIKVCLSRNEIDCTYFDHGGPWGGVVRVPIKGSITYFDNIDMQGGKPVNAYNDIYLVRERAGGSPITSVISNPIFNTAGTTCAGNKISWDLDWLPFKQVDFSSGERVYYIFKVSLSVAGRDIVTFITNAPASVVPEQPFLNTQKIPPMQIVYGCLGGDSLIQLEDGSEKPLREMRIGEWVRSHDQRSLRVEDVPVGKEPQALQITLQKQQIIATSGHPFCTPQGILLARELEPGQKLLTAQGEGEVVAITPLDHEIDVFNLHLSCDDPIGAGLEGNSTFYANGILVGDSQMQRDFEDAWHQRPVNVLAELPPEWHQDYHNYLAASRG</sequence>
<dbReference type="InterPro" id="IPR003587">
    <property type="entry name" value="Hint_dom_N"/>
</dbReference>
<proteinExistence type="predicted"/>
<feature type="domain" description="Hint" evidence="1">
    <location>
        <begin position="351"/>
        <end position="440"/>
    </location>
</feature>
<keyword evidence="3" id="KW-1185">Reference proteome</keyword>
<dbReference type="InterPro" id="IPR036844">
    <property type="entry name" value="Hint_dom_sf"/>
</dbReference>
<protein>
    <recommendedName>
        <fullName evidence="1">Hint domain-containing protein</fullName>
    </recommendedName>
</protein>
<dbReference type="Gene3D" id="2.170.16.10">
    <property type="entry name" value="Hedgehog/Intein (Hint) domain"/>
    <property type="match status" value="1"/>
</dbReference>
<reference evidence="2 3" key="1">
    <citation type="journal article" date="2019" name="bioRxiv">
        <title>Bacteria contribute to plant secondary compound degradation in a generalist herbivore system.</title>
        <authorList>
            <person name="Francoeur C.B."/>
            <person name="Khadempour L."/>
            <person name="Moreira-Soto R.D."/>
            <person name="Gotting K."/>
            <person name="Book A.J."/>
            <person name="Pinto-Tomas A.A."/>
            <person name="Keefover-Ring K."/>
            <person name="Currie C.R."/>
        </authorList>
    </citation>
    <scope>NUCLEOTIDE SEQUENCE [LARGE SCALE GENOMIC DNA]</scope>
    <source>
        <strain evidence="2">Acro-835</strain>
    </source>
</reference>
<organism evidence="2 3">
    <name type="scientific">Candidatus Pantoea multigeneris</name>
    <dbReference type="NCBI Taxonomy" id="2608357"/>
    <lineage>
        <taxon>Bacteria</taxon>
        <taxon>Pseudomonadati</taxon>
        <taxon>Pseudomonadota</taxon>
        <taxon>Gammaproteobacteria</taxon>
        <taxon>Enterobacterales</taxon>
        <taxon>Erwiniaceae</taxon>
        <taxon>Pantoea</taxon>
    </lineage>
</organism>
<evidence type="ECO:0000259" key="1">
    <source>
        <dbReference type="SMART" id="SM00306"/>
    </source>
</evidence>
<evidence type="ECO:0000313" key="3">
    <source>
        <dbReference type="Proteomes" id="UP001515683"/>
    </source>
</evidence>
<name>A0ABX0RC20_9GAMM</name>
<gene>
    <name evidence="2" type="ORF">F3J40_14860</name>
</gene>
<dbReference type="PROSITE" id="PS50817">
    <property type="entry name" value="INTEIN_N_TER"/>
    <property type="match status" value="1"/>
</dbReference>
<evidence type="ECO:0000313" key="2">
    <source>
        <dbReference type="EMBL" id="NIF22876.1"/>
    </source>
</evidence>
<dbReference type="InterPro" id="IPR006141">
    <property type="entry name" value="Intein_N"/>
</dbReference>
<dbReference type="EMBL" id="VWXF01000006">
    <property type="protein sequence ID" value="NIF22876.1"/>
    <property type="molecule type" value="Genomic_DNA"/>
</dbReference>
<dbReference type="SUPFAM" id="SSF51294">
    <property type="entry name" value="Hedgehog/intein (Hint) domain"/>
    <property type="match status" value="1"/>
</dbReference>
<dbReference type="CDD" id="cd00081">
    <property type="entry name" value="Hint"/>
    <property type="match status" value="1"/>
</dbReference>